<dbReference type="GO" id="GO:0019546">
    <property type="term" value="P:L-arginine deiminase pathway"/>
    <property type="evidence" value="ECO:0007669"/>
    <property type="project" value="TreeGrafter"/>
</dbReference>
<evidence type="ECO:0000256" key="3">
    <source>
        <dbReference type="ARBA" id="ARBA00049429"/>
    </source>
</evidence>
<sequence>MILNIKNETGRLKAVVLGTPNSPGATPNVAETYDSKSRESVINGVYPTEEAMRNEMNAFAEVLKKYGVQVFRPYDLKDTNQVFARDVGFVIDDKLVISNLIEDRKDELQAYELIFDSVKKENIIQVPDQVHVEGGDVILWNDFLFVGTYKQPDYPKFKTARTNAAAVELLKQKFPNKWVIDMELVKNDQDPYTGILHLDCCFQPVGENKAIIYRDGFLNPRHYHVLIDLFGRDNVFEVTREEMYWMAPNIFSIAPDVVVAEQNFTRLIRHMRHQWGITVEEIPYREISKMGGLLRCSTMPLIRD</sequence>
<organism evidence="4 5">
    <name type="scientific">Ornithobacterium rhinotracheale</name>
    <dbReference type="NCBI Taxonomy" id="28251"/>
    <lineage>
        <taxon>Bacteria</taxon>
        <taxon>Pseudomonadati</taxon>
        <taxon>Bacteroidota</taxon>
        <taxon>Flavobacteriia</taxon>
        <taxon>Flavobacteriales</taxon>
        <taxon>Weeksellaceae</taxon>
        <taxon>Ornithobacterium</taxon>
    </lineage>
</organism>
<reference evidence="4 5" key="1">
    <citation type="submission" date="2019-01" db="EMBL/GenBank/DDBJ databases">
        <title>Whole Genome of Ornithobacterium rhinotracheale FARPER-174b.</title>
        <authorList>
            <person name="Tataje-Lavanda L.A."/>
            <person name="Montalvan A."/>
            <person name="Montesinos R."/>
            <person name="Zimic M."/>
            <person name="Fernandez-Sanchez M."/>
            <person name="Fernandez-Diaz M."/>
        </authorList>
    </citation>
    <scope>NUCLEOTIDE SEQUENCE [LARGE SCALE GENOMIC DNA]</scope>
    <source>
        <strain evidence="4 5">FARPER-174b</strain>
    </source>
</reference>
<evidence type="ECO:0000256" key="1">
    <source>
        <dbReference type="ARBA" id="ARBA00005213"/>
    </source>
</evidence>
<protein>
    <recommendedName>
        <fullName evidence="2">arginine deiminase</fullName>
        <ecNumber evidence="2">3.5.3.6</ecNumber>
    </recommendedName>
</protein>
<evidence type="ECO:0000313" key="5">
    <source>
        <dbReference type="Proteomes" id="UP000287701"/>
    </source>
</evidence>
<keyword evidence="4" id="KW-0808">Transferase</keyword>
<proteinExistence type="predicted"/>
<dbReference type="EMBL" id="CP035107">
    <property type="protein sequence ID" value="QAR31178.1"/>
    <property type="molecule type" value="Genomic_DNA"/>
</dbReference>
<dbReference type="RefSeq" id="WP_128501623.1">
    <property type="nucleotide sequence ID" value="NZ_CP035107.1"/>
</dbReference>
<dbReference type="GO" id="GO:0016740">
    <property type="term" value="F:transferase activity"/>
    <property type="evidence" value="ECO:0007669"/>
    <property type="project" value="UniProtKB-KW"/>
</dbReference>
<dbReference type="PANTHER" id="PTHR47271:SF2">
    <property type="entry name" value="ARGININE DEIMINASE"/>
    <property type="match status" value="1"/>
</dbReference>
<accession>A0A410JSQ6</accession>
<dbReference type="GO" id="GO:0016990">
    <property type="term" value="F:arginine deiminase activity"/>
    <property type="evidence" value="ECO:0007669"/>
    <property type="project" value="UniProtKB-EC"/>
</dbReference>
<dbReference type="Gene3D" id="3.75.10.10">
    <property type="entry name" value="L-arginine/glycine Amidinotransferase, Chain A"/>
    <property type="match status" value="1"/>
</dbReference>
<dbReference type="PANTHER" id="PTHR47271">
    <property type="entry name" value="ARGININE DEIMINASE"/>
    <property type="match status" value="1"/>
</dbReference>
<comment type="pathway">
    <text evidence="1">Amino-acid degradation; L-arginine degradation via ADI pathway; carbamoyl phosphate from L-arginine: step 1/2.</text>
</comment>
<dbReference type="Pfam" id="PF19420">
    <property type="entry name" value="DDAH_eukar"/>
    <property type="match status" value="1"/>
</dbReference>
<dbReference type="OrthoDB" id="9807502at2"/>
<evidence type="ECO:0000256" key="2">
    <source>
        <dbReference type="ARBA" id="ARBA00012171"/>
    </source>
</evidence>
<dbReference type="EC" id="3.5.3.6" evidence="2"/>
<gene>
    <name evidence="4" type="ORF">EQP59_07435</name>
</gene>
<evidence type="ECO:0000313" key="4">
    <source>
        <dbReference type="EMBL" id="QAR31178.1"/>
    </source>
</evidence>
<comment type="catalytic activity">
    <reaction evidence="3">
        <text>L-arginine + H2O = L-citrulline + NH4(+)</text>
        <dbReference type="Rhea" id="RHEA:19597"/>
        <dbReference type="ChEBI" id="CHEBI:15377"/>
        <dbReference type="ChEBI" id="CHEBI:28938"/>
        <dbReference type="ChEBI" id="CHEBI:32682"/>
        <dbReference type="ChEBI" id="CHEBI:57743"/>
        <dbReference type="EC" id="3.5.3.6"/>
    </reaction>
</comment>
<dbReference type="SUPFAM" id="SSF55909">
    <property type="entry name" value="Pentein"/>
    <property type="match status" value="1"/>
</dbReference>
<name>A0A410JSQ6_ORNRH</name>
<dbReference type="Proteomes" id="UP000287701">
    <property type="component" value="Chromosome"/>
</dbReference>
<dbReference type="AlphaFoldDB" id="A0A410JSQ6"/>